<dbReference type="EC" id="3.1.2.2" evidence="17"/>
<evidence type="ECO:0000256" key="11">
    <source>
        <dbReference type="ARBA" id="ARBA00022824"/>
    </source>
</evidence>
<dbReference type="Pfam" id="PF02089">
    <property type="entry name" value="Palm_thioest"/>
    <property type="match status" value="1"/>
</dbReference>
<keyword evidence="8" id="KW-0964">Secreted</keyword>
<comment type="catalytic activity">
    <reaction evidence="20">
        <text>S-hexadecanoyl-N-acetylcysteine methyl ester + H2O = N-acetylcysteine methyl ester + hexadecanoate + H(+)</text>
        <dbReference type="Rhea" id="RHEA:84103"/>
        <dbReference type="ChEBI" id="CHEBI:7896"/>
        <dbReference type="ChEBI" id="CHEBI:15377"/>
        <dbReference type="ChEBI" id="CHEBI:15378"/>
        <dbReference type="ChEBI" id="CHEBI:233604"/>
        <dbReference type="ChEBI" id="CHEBI:233605"/>
    </reaction>
</comment>
<evidence type="ECO:0000256" key="3">
    <source>
        <dbReference type="ARBA" id="ARBA00004555"/>
    </source>
</evidence>
<evidence type="ECO:0000256" key="18">
    <source>
        <dbReference type="ARBA" id="ARBA00047337"/>
    </source>
</evidence>
<sequence length="290" mass="32763">LSPLTDFNYICMNLPCDVFMCVVGDSCCNPLSMGSIKKMIEEQISGVYVLSLMIGKNVVQDTENGFFMDVNEQVDTVCSQLAQDKRLQGGYNAMGFSQGRSFCTRAVAQRCPSPPMKTLISVGGQHQGVYGLPRCPGESSKVCDMIREALNAGAYSDFVQKHLVQAQYWHDPLNDDLYKTHSRFLADINQERAVNETYRKNLQQLQKFVMVKFLQDSVVDPVESEWFGFLKTGQAKEMETLQESVLYKEDRLGLAAMDKAGKLVFLGTDGDHLQFSREWFIHNLMPFLRS</sequence>
<organism evidence="22 23">
    <name type="scientific">Neogobius melanostomus</name>
    <name type="common">round goby</name>
    <dbReference type="NCBI Taxonomy" id="47308"/>
    <lineage>
        <taxon>Eukaryota</taxon>
        <taxon>Metazoa</taxon>
        <taxon>Chordata</taxon>
        <taxon>Craniata</taxon>
        <taxon>Vertebrata</taxon>
        <taxon>Euteleostomi</taxon>
        <taxon>Actinopterygii</taxon>
        <taxon>Neopterygii</taxon>
        <taxon>Teleostei</taxon>
        <taxon>Neoteleostei</taxon>
        <taxon>Acanthomorphata</taxon>
        <taxon>Gobiaria</taxon>
        <taxon>Gobiiformes</taxon>
        <taxon>Gobioidei</taxon>
        <taxon>Gobiidae</taxon>
        <taxon>Benthophilinae</taxon>
        <taxon>Neogobiini</taxon>
        <taxon>Neogobius</taxon>
    </lineage>
</organism>
<evidence type="ECO:0000256" key="20">
    <source>
        <dbReference type="ARBA" id="ARBA00093191"/>
    </source>
</evidence>
<evidence type="ECO:0000256" key="9">
    <source>
        <dbReference type="ARBA" id="ARBA00022729"/>
    </source>
</evidence>
<proteinExistence type="inferred from homology"/>
<protein>
    <recommendedName>
        <fullName evidence="7">Palmitoyl-protein thioesterase 1</fullName>
        <ecNumber evidence="17">3.1.2.2</ecNumber>
        <ecNumber evidence="6">3.1.2.22</ecNumber>
    </recommendedName>
    <alternativeName>
        <fullName evidence="16">Palmitoyl-protein hydrolase 1</fullName>
    </alternativeName>
</protein>
<keyword evidence="9" id="KW-0732">Signal</keyword>
<keyword evidence="23" id="KW-1185">Reference proteome</keyword>
<comment type="catalytic activity">
    <reaction evidence="18">
        <text>S-hexadecanoyl-L-cysteinyl-[protein] + H2O = L-cysteinyl-[protein] + hexadecanoate + H(+)</text>
        <dbReference type="Rhea" id="RHEA:19233"/>
        <dbReference type="Rhea" id="RHEA-COMP:10131"/>
        <dbReference type="Rhea" id="RHEA-COMP:11032"/>
        <dbReference type="ChEBI" id="CHEBI:7896"/>
        <dbReference type="ChEBI" id="CHEBI:15377"/>
        <dbReference type="ChEBI" id="CHEBI:15378"/>
        <dbReference type="ChEBI" id="CHEBI:29950"/>
        <dbReference type="ChEBI" id="CHEBI:74151"/>
        <dbReference type="EC" id="3.1.2.22"/>
    </reaction>
</comment>
<dbReference type="Gene3D" id="3.40.50.1820">
    <property type="entry name" value="alpha/beta hydrolase"/>
    <property type="match status" value="1"/>
</dbReference>
<dbReference type="GO" id="GO:0005576">
    <property type="term" value="C:extracellular region"/>
    <property type="evidence" value="ECO:0007669"/>
    <property type="project" value="UniProtKB-SubCell"/>
</dbReference>
<evidence type="ECO:0000256" key="8">
    <source>
        <dbReference type="ARBA" id="ARBA00022525"/>
    </source>
</evidence>
<comment type="similarity">
    <text evidence="5">Belongs to the palmitoyl-protein thioesterase family.</text>
</comment>
<keyword evidence="12" id="KW-0333">Golgi apparatus</keyword>
<dbReference type="InterPro" id="IPR029058">
    <property type="entry name" value="AB_hydrolase_fold"/>
</dbReference>
<dbReference type="GO" id="GO:0005764">
    <property type="term" value="C:lysosome"/>
    <property type="evidence" value="ECO:0007669"/>
    <property type="project" value="UniProtKB-SubCell"/>
</dbReference>
<comment type="catalytic activity">
    <reaction evidence="19">
        <text>hexadecanoyl-CoA + H2O = hexadecanoate + CoA + H(+)</text>
        <dbReference type="Rhea" id="RHEA:16645"/>
        <dbReference type="ChEBI" id="CHEBI:7896"/>
        <dbReference type="ChEBI" id="CHEBI:15377"/>
        <dbReference type="ChEBI" id="CHEBI:15378"/>
        <dbReference type="ChEBI" id="CHEBI:57287"/>
        <dbReference type="ChEBI" id="CHEBI:57379"/>
        <dbReference type="EC" id="3.1.2.2"/>
    </reaction>
    <physiologicalReaction direction="left-to-right" evidence="19">
        <dbReference type="Rhea" id="RHEA:16646"/>
    </physiologicalReaction>
</comment>
<dbReference type="EC" id="3.1.2.22" evidence="6"/>
<dbReference type="SUPFAM" id="SSF53474">
    <property type="entry name" value="alpha/beta-Hydrolases"/>
    <property type="match status" value="1"/>
</dbReference>
<dbReference type="InterPro" id="IPR002472">
    <property type="entry name" value="Palm_thioest"/>
</dbReference>
<evidence type="ECO:0000256" key="12">
    <source>
        <dbReference type="ARBA" id="ARBA00023034"/>
    </source>
</evidence>
<reference evidence="22" key="1">
    <citation type="submission" date="2025-08" db="UniProtKB">
        <authorList>
            <consortium name="Ensembl"/>
        </authorList>
    </citation>
    <scope>IDENTIFICATION</scope>
</reference>
<evidence type="ECO:0000256" key="2">
    <source>
        <dbReference type="ARBA" id="ARBA00004371"/>
    </source>
</evidence>
<keyword evidence="15" id="KW-0458">Lysosome</keyword>
<evidence type="ECO:0000256" key="19">
    <source>
        <dbReference type="ARBA" id="ARBA00047734"/>
    </source>
</evidence>
<evidence type="ECO:0000256" key="16">
    <source>
        <dbReference type="ARBA" id="ARBA00031934"/>
    </source>
</evidence>
<dbReference type="Proteomes" id="UP000694523">
    <property type="component" value="Unplaced"/>
</dbReference>
<evidence type="ECO:0000256" key="1">
    <source>
        <dbReference type="ARBA" id="ARBA00004240"/>
    </source>
</evidence>
<dbReference type="PRINTS" id="PR00414">
    <property type="entry name" value="PPTHIESTRASE"/>
</dbReference>
<evidence type="ECO:0000256" key="14">
    <source>
        <dbReference type="ARBA" id="ARBA00023180"/>
    </source>
</evidence>
<accession>A0A8C6TLB4</accession>
<dbReference type="Ensembl" id="ENSNMLT00000024557.1">
    <property type="protein sequence ID" value="ENSNMLP00000021906.1"/>
    <property type="gene ID" value="ENSNMLG00000014214.1"/>
</dbReference>
<keyword evidence="14" id="KW-0325">Glycoprotein</keyword>
<dbReference type="AlphaFoldDB" id="A0A8C6TLB4"/>
<dbReference type="PANTHER" id="PTHR11247">
    <property type="entry name" value="PALMITOYL-PROTEIN THIOESTERASE/DOLICHYLDIPHOSPHATASE 1"/>
    <property type="match status" value="1"/>
</dbReference>
<evidence type="ECO:0000256" key="13">
    <source>
        <dbReference type="ARBA" id="ARBA00023157"/>
    </source>
</evidence>
<keyword evidence="13" id="KW-1015">Disulfide bond</keyword>
<comment type="catalytic activity">
    <reaction evidence="21">
        <text>S-hexadecanoyl-N-acetylcysteamine + H2O = N-acetylcysteamine + hexadecanoate + H(+)</text>
        <dbReference type="Rhea" id="RHEA:84099"/>
        <dbReference type="ChEBI" id="CHEBI:7896"/>
        <dbReference type="ChEBI" id="CHEBI:15377"/>
        <dbReference type="ChEBI" id="CHEBI:15378"/>
        <dbReference type="ChEBI" id="CHEBI:74410"/>
        <dbReference type="ChEBI" id="CHEBI:233601"/>
    </reaction>
</comment>
<dbReference type="FunFam" id="3.40.50.1820:FF:000098">
    <property type="entry name" value="palmitoyl-protein thioesterase 1"/>
    <property type="match status" value="1"/>
</dbReference>
<evidence type="ECO:0000313" key="23">
    <source>
        <dbReference type="Proteomes" id="UP000694523"/>
    </source>
</evidence>
<dbReference type="PANTHER" id="PTHR11247:SF8">
    <property type="entry name" value="PALMITOYL-PROTEIN THIOESTERASE 1"/>
    <property type="match status" value="1"/>
</dbReference>
<evidence type="ECO:0000256" key="10">
    <source>
        <dbReference type="ARBA" id="ARBA00022801"/>
    </source>
</evidence>
<evidence type="ECO:0000256" key="5">
    <source>
        <dbReference type="ARBA" id="ARBA00010758"/>
    </source>
</evidence>
<evidence type="ECO:0000256" key="6">
    <source>
        <dbReference type="ARBA" id="ARBA00012423"/>
    </source>
</evidence>
<evidence type="ECO:0000256" key="21">
    <source>
        <dbReference type="ARBA" id="ARBA00093223"/>
    </source>
</evidence>
<keyword evidence="11" id="KW-0256">Endoplasmic reticulum</keyword>
<evidence type="ECO:0000256" key="7">
    <source>
        <dbReference type="ARBA" id="ARBA00014212"/>
    </source>
</evidence>
<reference evidence="22" key="2">
    <citation type="submission" date="2025-09" db="UniProtKB">
        <authorList>
            <consortium name="Ensembl"/>
        </authorList>
    </citation>
    <scope>IDENTIFICATION</scope>
</reference>
<evidence type="ECO:0000313" key="22">
    <source>
        <dbReference type="Ensembl" id="ENSNMLP00000021906.1"/>
    </source>
</evidence>
<evidence type="ECO:0000256" key="15">
    <source>
        <dbReference type="ARBA" id="ARBA00023228"/>
    </source>
</evidence>
<dbReference type="GO" id="GO:0005794">
    <property type="term" value="C:Golgi apparatus"/>
    <property type="evidence" value="ECO:0007669"/>
    <property type="project" value="UniProtKB-SubCell"/>
</dbReference>
<comment type="subcellular location">
    <subcellularLocation>
        <location evidence="1">Endoplasmic reticulum</location>
    </subcellularLocation>
    <subcellularLocation>
        <location evidence="3">Golgi apparatus</location>
    </subcellularLocation>
    <subcellularLocation>
        <location evidence="2">Lysosome</location>
    </subcellularLocation>
    <subcellularLocation>
        <location evidence="4">Secreted</location>
    </subcellularLocation>
</comment>
<evidence type="ECO:0000256" key="4">
    <source>
        <dbReference type="ARBA" id="ARBA00004613"/>
    </source>
</evidence>
<dbReference type="GO" id="GO:0006898">
    <property type="term" value="P:receptor-mediated endocytosis"/>
    <property type="evidence" value="ECO:0007669"/>
    <property type="project" value="TreeGrafter"/>
</dbReference>
<dbReference type="GO" id="GO:0008474">
    <property type="term" value="F:palmitoyl-(protein) hydrolase activity"/>
    <property type="evidence" value="ECO:0007669"/>
    <property type="project" value="UniProtKB-EC"/>
</dbReference>
<name>A0A8C6TLB4_9GOBI</name>
<dbReference type="GO" id="GO:0005783">
    <property type="term" value="C:endoplasmic reticulum"/>
    <property type="evidence" value="ECO:0007669"/>
    <property type="project" value="UniProtKB-SubCell"/>
</dbReference>
<keyword evidence="10" id="KW-0378">Hydrolase</keyword>
<evidence type="ECO:0000256" key="17">
    <source>
        <dbReference type="ARBA" id="ARBA00038848"/>
    </source>
</evidence>